<keyword evidence="1" id="KW-1277">Toxin-antitoxin system</keyword>
<dbReference type="EMBL" id="AONQ01000011">
    <property type="protein sequence ID" value="EME70888.1"/>
    <property type="molecule type" value="Genomic_DNA"/>
</dbReference>
<dbReference type="Pfam" id="PF05016">
    <property type="entry name" value="ParE_toxin"/>
    <property type="match status" value="1"/>
</dbReference>
<evidence type="ECO:0000313" key="2">
    <source>
        <dbReference type="EMBL" id="EME70888.1"/>
    </source>
</evidence>
<accession>M3ADM0</accession>
<gene>
    <name evidence="2" type="ORF">H261_05749</name>
</gene>
<dbReference type="STRING" id="1244869.H261_05749"/>
<proteinExistence type="predicted"/>
<evidence type="ECO:0000256" key="1">
    <source>
        <dbReference type="ARBA" id="ARBA00022649"/>
    </source>
</evidence>
<protein>
    <submittedName>
        <fullName evidence="2">Plasmid stabilization system</fullName>
    </submittedName>
</protein>
<dbReference type="PATRIC" id="fig|1244869.3.peg.1151"/>
<name>M3ADM0_9PROT</name>
<keyword evidence="3" id="KW-1185">Reference proteome</keyword>
<dbReference type="InterPro" id="IPR035093">
    <property type="entry name" value="RelE/ParE_toxin_dom_sf"/>
</dbReference>
<dbReference type="eggNOG" id="COG3668">
    <property type="taxonomic scope" value="Bacteria"/>
</dbReference>
<evidence type="ECO:0000313" key="3">
    <source>
        <dbReference type="Proteomes" id="UP000011744"/>
    </source>
</evidence>
<dbReference type="InterPro" id="IPR007712">
    <property type="entry name" value="RelE/ParE_toxin"/>
</dbReference>
<comment type="caution">
    <text evidence="2">The sequence shown here is derived from an EMBL/GenBank/DDBJ whole genome shotgun (WGS) entry which is preliminary data.</text>
</comment>
<dbReference type="SUPFAM" id="SSF143011">
    <property type="entry name" value="RelE-like"/>
    <property type="match status" value="1"/>
</dbReference>
<dbReference type="Proteomes" id="UP000011744">
    <property type="component" value="Unassembled WGS sequence"/>
</dbReference>
<organism evidence="2 3">
    <name type="scientific">Paramagnetospirillum caucaseum</name>
    <dbReference type="NCBI Taxonomy" id="1244869"/>
    <lineage>
        <taxon>Bacteria</taxon>
        <taxon>Pseudomonadati</taxon>
        <taxon>Pseudomonadota</taxon>
        <taxon>Alphaproteobacteria</taxon>
        <taxon>Rhodospirillales</taxon>
        <taxon>Magnetospirillaceae</taxon>
        <taxon>Paramagnetospirillum</taxon>
    </lineage>
</organism>
<sequence>MTFRVEVTERAIGDLRHLYGAIAARHVPVVARWFNGLEAKVATLAHHHGRGLPVPEDANLRQLLYGRRPHVYRIIYGIDEGRRIVHVLHIRHGARAAMTGED</sequence>
<dbReference type="Gene3D" id="3.30.2310.20">
    <property type="entry name" value="RelE-like"/>
    <property type="match status" value="1"/>
</dbReference>
<dbReference type="AlphaFoldDB" id="M3ADM0"/>
<dbReference type="OrthoDB" id="121831at2"/>
<reference evidence="2 3" key="1">
    <citation type="journal article" date="2014" name="Genome Announc.">
        <title>Draft Genome Sequence of Magnetospirillum sp. Strain SO-1, a Freshwater Magnetotactic Bacterium Isolated from the Ol'khovka River, Russia.</title>
        <authorList>
            <person name="Grouzdev D.S."/>
            <person name="Dziuba M.V."/>
            <person name="Sukhacheva M.S."/>
            <person name="Mardanov A.V."/>
            <person name="Beletskiy A.V."/>
            <person name="Kuznetsov B.B."/>
            <person name="Skryabin K.G."/>
        </authorList>
    </citation>
    <scope>NUCLEOTIDE SEQUENCE [LARGE SCALE GENOMIC DNA]</scope>
    <source>
        <strain evidence="2 3">SO-1</strain>
    </source>
</reference>
<dbReference type="RefSeq" id="WP_008615324.1">
    <property type="nucleotide sequence ID" value="NZ_AONQ01000011.1"/>
</dbReference>